<dbReference type="RefSeq" id="WP_089378009.1">
    <property type="nucleotide sequence ID" value="NZ_FZNX01000002.1"/>
</dbReference>
<dbReference type="SUPFAM" id="SSF158682">
    <property type="entry name" value="TerB-like"/>
    <property type="match status" value="1"/>
</dbReference>
<protein>
    <submittedName>
        <fullName evidence="2">DnaJ like chaperone protein</fullName>
    </submittedName>
</protein>
<reference evidence="3" key="1">
    <citation type="submission" date="2017-06" db="EMBL/GenBank/DDBJ databases">
        <authorList>
            <person name="Varghese N."/>
            <person name="Submissions S."/>
        </authorList>
    </citation>
    <scope>NUCLEOTIDE SEQUENCE [LARGE SCALE GENOMIC DNA]</scope>
    <source>
        <strain evidence="3">DSM 27993</strain>
    </source>
</reference>
<dbReference type="SUPFAM" id="SSF46565">
    <property type="entry name" value="Chaperone J-domain"/>
    <property type="match status" value="1"/>
</dbReference>
<dbReference type="InterPro" id="IPR001623">
    <property type="entry name" value="DnaJ_domain"/>
</dbReference>
<dbReference type="InterPro" id="IPR036869">
    <property type="entry name" value="J_dom_sf"/>
</dbReference>
<organism evidence="2 3">
    <name type="scientific">Lutibacter flavus</name>
    <dbReference type="NCBI Taxonomy" id="691689"/>
    <lineage>
        <taxon>Bacteria</taxon>
        <taxon>Pseudomonadati</taxon>
        <taxon>Bacteroidota</taxon>
        <taxon>Flavobacteriia</taxon>
        <taxon>Flavobacteriales</taxon>
        <taxon>Flavobacteriaceae</taxon>
        <taxon>Lutibacter</taxon>
    </lineage>
</organism>
<accession>A0A238X9Q4</accession>
<evidence type="ECO:0000313" key="2">
    <source>
        <dbReference type="EMBL" id="SNR55440.1"/>
    </source>
</evidence>
<dbReference type="SMART" id="SM00271">
    <property type="entry name" value="DnaJ"/>
    <property type="match status" value="1"/>
</dbReference>
<dbReference type="OrthoDB" id="9779622at2"/>
<dbReference type="Gene3D" id="1.10.287.110">
    <property type="entry name" value="DnaJ domain"/>
    <property type="match status" value="1"/>
</dbReference>
<dbReference type="PROSITE" id="PS50076">
    <property type="entry name" value="DNAJ_2"/>
    <property type="match status" value="1"/>
</dbReference>
<dbReference type="Pfam" id="PF00226">
    <property type="entry name" value="DnaJ"/>
    <property type="match status" value="1"/>
</dbReference>
<evidence type="ECO:0000259" key="1">
    <source>
        <dbReference type="PROSITE" id="PS50076"/>
    </source>
</evidence>
<dbReference type="InterPro" id="IPR029024">
    <property type="entry name" value="TerB-like"/>
</dbReference>
<keyword evidence="3" id="KW-1185">Reference proteome</keyword>
<dbReference type="CDD" id="cd07316">
    <property type="entry name" value="terB_like_DjlA"/>
    <property type="match status" value="1"/>
</dbReference>
<dbReference type="PANTHER" id="PTHR24074">
    <property type="entry name" value="CO-CHAPERONE PROTEIN DJLA"/>
    <property type="match status" value="1"/>
</dbReference>
<name>A0A238X9Q4_9FLAO</name>
<dbReference type="Pfam" id="PF05099">
    <property type="entry name" value="TerB"/>
    <property type="match status" value="1"/>
</dbReference>
<dbReference type="InterPro" id="IPR007791">
    <property type="entry name" value="DjlA_N"/>
</dbReference>
<dbReference type="Proteomes" id="UP000198412">
    <property type="component" value="Unassembled WGS sequence"/>
</dbReference>
<sequence>MGNFVKWLGAGLGFTFGGPIGSVLGYVVGSFIDGFTTEDVERARTYRTSGSNSQSGDFEISLLLLSAVIIKADGKIDQRELSYVRNHFKNMYGEERASHAFKLFNGFIKNNNVSTRQICMQIRQNMTHASRLQLVHFLFGIAKADGIVSVTEVHSIKTIAGYLYISQQDFESIKAMFYDSSDSSYRILEIEKTVSNDEVKKAYRKMVKKYHPDKLQHLGEEHVKGAEDKFKQVQKAYEHIQKERGM</sequence>
<feature type="domain" description="J" evidence="1">
    <location>
        <begin position="183"/>
        <end position="245"/>
    </location>
</feature>
<dbReference type="Gene3D" id="1.10.3680.10">
    <property type="entry name" value="TerB-like"/>
    <property type="match status" value="1"/>
</dbReference>
<dbReference type="PRINTS" id="PR00625">
    <property type="entry name" value="JDOMAIN"/>
</dbReference>
<evidence type="ECO:0000313" key="3">
    <source>
        <dbReference type="Proteomes" id="UP000198412"/>
    </source>
</evidence>
<dbReference type="EMBL" id="FZNX01000002">
    <property type="protein sequence ID" value="SNR55440.1"/>
    <property type="molecule type" value="Genomic_DNA"/>
</dbReference>
<gene>
    <name evidence="2" type="ORF">SAMN04488111_1708</name>
</gene>
<dbReference type="InterPro" id="IPR050817">
    <property type="entry name" value="DjlA_DnaK_co-chaperone"/>
</dbReference>
<dbReference type="AlphaFoldDB" id="A0A238X9Q4"/>
<proteinExistence type="predicted"/>
<dbReference type="CDD" id="cd06257">
    <property type="entry name" value="DnaJ"/>
    <property type="match status" value="1"/>
</dbReference>